<comment type="caution">
    <text evidence="1">The sequence shown here is derived from an EMBL/GenBank/DDBJ whole genome shotgun (WGS) entry which is preliminary data.</text>
</comment>
<organism evidence="1 2">
    <name type="scientific">Phytophthora cactorum</name>
    <dbReference type="NCBI Taxonomy" id="29920"/>
    <lineage>
        <taxon>Eukaryota</taxon>
        <taxon>Sar</taxon>
        <taxon>Stramenopiles</taxon>
        <taxon>Oomycota</taxon>
        <taxon>Peronosporomycetes</taxon>
        <taxon>Peronosporales</taxon>
        <taxon>Peronosporaceae</taxon>
        <taxon>Phytophthora</taxon>
    </lineage>
</organism>
<name>A0A8T1TJN0_9STRA</name>
<dbReference type="AlphaFoldDB" id="A0A8T1TJN0"/>
<dbReference type="EMBL" id="JAENGZ010003409">
    <property type="protein sequence ID" value="KAG6941638.1"/>
    <property type="molecule type" value="Genomic_DNA"/>
</dbReference>
<evidence type="ECO:0000313" key="2">
    <source>
        <dbReference type="Proteomes" id="UP000688947"/>
    </source>
</evidence>
<gene>
    <name evidence="1" type="ORF">JG687_00019529</name>
</gene>
<proteinExistence type="predicted"/>
<reference evidence="1" key="1">
    <citation type="submission" date="2021-01" db="EMBL/GenBank/DDBJ databases">
        <title>Phytophthora aleatoria, a newly-described species from Pinus radiata is distinct from Phytophthora cactorum isolates based on comparative genomics.</title>
        <authorList>
            <person name="Mcdougal R."/>
            <person name="Panda P."/>
            <person name="Williams N."/>
            <person name="Studholme D.J."/>
        </authorList>
    </citation>
    <scope>NUCLEOTIDE SEQUENCE</scope>
    <source>
        <strain evidence="1">NZFS 3830</strain>
    </source>
</reference>
<protein>
    <submittedName>
        <fullName evidence="1">Uncharacterized protein</fullName>
    </submittedName>
</protein>
<evidence type="ECO:0000313" key="1">
    <source>
        <dbReference type="EMBL" id="KAG6941638.1"/>
    </source>
</evidence>
<accession>A0A8T1TJN0</accession>
<dbReference type="OrthoDB" id="10285740at2759"/>
<dbReference type="Proteomes" id="UP000688947">
    <property type="component" value="Unassembled WGS sequence"/>
</dbReference>
<sequence length="110" mass="12240">MAAIRGSFQNLYHVRHQQQQQSTMALAQDTVLFRKSELEKAVSRIDHSIPKDAVIRSIILQVFTNICVMMATPTAIRMKDAIESNRIVETVGFADLTLIQGGADALVLSR</sequence>
<dbReference type="VEuPathDB" id="FungiDB:PC110_g16289"/>